<organism evidence="2 3">
    <name type="scientific">Flavivirga aquimarina</name>
    <dbReference type="NCBI Taxonomy" id="2027862"/>
    <lineage>
        <taxon>Bacteria</taxon>
        <taxon>Pseudomonadati</taxon>
        <taxon>Bacteroidota</taxon>
        <taxon>Flavobacteriia</taxon>
        <taxon>Flavobacteriales</taxon>
        <taxon>Flavobacteriaceae</taxon>
        <taxon>Flavivirga</taxon>
    </lineage>
</organism>
<evidence type="ECO:0000256" key="1">
    <source>
        <dbReference type="SAM" id="SignalP"/>
    </source>
</evidence>
<protein>
    <submittedName>
        <fullName evidence="2">Carboxypeptidase-like regulatory domain-containing protein</fullName>
    </submittedName>
</protein>
<gene>
    <name evidence="2" type="ORF">Q4Q35_11240</name>
</gene>
<proteinExistence type="predicted"/>
<reference evidence="2" key="1">
    <citation type="submission" date="2023-07" db="EMBL/GenBank/DDBJ databases">
        <title>Two novel species in the genus Flavivirga.</title>
        <authorList>
            <person name="Kwon K."/>
        </authorList>
    </citation>
    <scope>NUCLEOTIDE SEQUENCE</scope>
    <source>
        <strain evidence="2">KCTC 52353</strain>
    </source>
</reference>
<accession>A0ABT8WB70</accession>
<dbReference type="Gene3D" id="2.60.40.1120">
    <property type="entry name" value="Carboxypeptidase-like, regulatory domain"/>
    <property type="match status" value="1"/>
</dbReference>
<dbReference type="EMBL" id="JAUOEK010000119">
    <property type="protein sequence ID" value="MDO5970379.1"/>
    <property type="molecule type" value="Genomic_DNA"/>
</dbReference>
<evidence type="ECO:0000313" key="2">
    <source>
        <dbReference type="EMBL" id="MDO5970379.1"/>
    </source>
</evidence>
<dbReference type="RefSeq" id="WP_303278070.1">
    <property type="nucleotide sequence ID" value="NZ_JAUOEK010000119.1"/>
</dbReference>
<dbReference type="Pfam" id="PF13715">
    <property type="entry name" value="CarbopepD_reg_2"/>
    <property type="match status" value="1"/>
</dbReference>
<dbReference type="SUPFAM" id="SSF49464">
    <property type="entry name" value="Carboxypeptidase regulatory domain-like"/>
    <property type="match status" value="1"/>
</dbReference>
<dbReference type="Proteomes" id="UP001176883">
    <property type="component" value="Unassembled WGS sequence"/>
</dbReference>
<keyword evidence="1" id="KW-0732">Signal</keyword>
<name>A0ABT8WB70_9FLAO</name>
<comment type="caution">
    <text evidence="2">The sequence shown here is derived from an EMBL/GenBank/DDBJ whole genome shotgun (WGS) entry which is preliminary data.</text>
</comment>
<feature type="signal peptide" evidence="1">
    <location>
        <begin position="1"/>
        <end position="23"/>
    </location>
</feature>
<feature type="chain" id="PRO_5045880904" evidence="1">
    <location>
        <begin position="24"/>
        <end position="950"/>
    </location>
</feature>
<sequence>MNYKLTTKLLTILTFLISINAFSQEGIVSGTLNDNRGYPIPGVTVIVKGTNRGVATDLDGQYSIKCRVGDILVFSTLGMQSKEVIINNAMFGKDFSTLILEKIAVEPITSVAYKNAIKSINNTGLTIPNIENSGRTYNKRSHFEYNRIKDIEVGQDHVKLTYFNPDIFYEIGYKTINSFQFVKNNNLPELQTVFSQGASSNGELSFQGAETGNIFSYGPAINTLEFNGSNYEYDTNGQLVSIGNGTGNKSKIYDNALFNTSLKTLNNLFFNITTDHYFLGFDFTNKTQKDLYGKETSHSNDFILKYKDYTTSQGKLNWDTFVKYSSLINNQPNINGFHNNLLLNQWITPISFSNKQGTVLSNNSQRSFGPNLFNNPEWLLNNNRNSEKNDLFVASVQNKLKVTKTIKMESKINYTSQKNIQNFGLVKNTVGFNDGYLSNRTVEKNNLNTVLNFNYDKATSFSKIDITSIANYTYEDLKYNLHQASGFEDFSFNNAQNSTTNNRSLHRNTLRLLNKFRYNFRETDIGISSALINNSYISSAQNNKWFLPTLQFKINFEDIFNIYRISNVSISANTSWNINDMSLLYTNQSHNSLNLTPSESLEYTAFNDLFLNNSLQLEEKESYDLNAGLNFYLFESYFYFGFTYFNTKTKGAVFPIIEDNAFQLKNIANVKNKGFEISLSTRIGHSYGNIYYRPSIVFSNYRTKVTKLLDGSDRIPIAGFSTTSKNLIVGKPAGVIVGSAYARDSNNNIIIGTNGFPLIDTESRIIGDPTPRYNLGFDNLFKWGDFKLSFIIDFQKGGDVWNGTQNTLNYFGTSQQSANERSITNFVFNGVTQQGNTNTVPIDFYNPTNDISENKFVRYGFGGVAEDAIVDGSYINLKSIDLLYSIKNNTENTFIRNLDIGIYGNNLLTWSKFKGASPYSSLYNTASGQGLNFFNTPVISEIGLKINVKI</sequence>
<dbReference type="InterPro" id="IPR008969">
    <property type="entry name" value="CarboxyPept-like_regulatory"/>
</dbReference>
<evidence type="ECO:0000313" key="3">
    <source>
        <dbReference type="Proteomes" id="UP001176883"/>
    </source>
</evidence>
<keyword evidence="3" id="KW-1185">Reference proteome</keyword>